<evidence type="ECO:0000313" key="2">
    <source>
        <dbReference type="EMBL" id="GAA5507649.1"/>
    </source>
</evidence>
<accession>A0ABP9VR54</accession>
<dbReference type="SUPFAM" id="SSF47175">
    <property type="entry name" value="Cytochromes"/>
    <property type="match status" value="1"/>
</dbReference>
<sequence length="137" mass="15532">MMKVVSVLVLAMFIATSAWQISCADPPNEEPPHRITPLMKMKLDKSKAILEGLTLEDFDAITKNAKALKLLSLESGWNVLQTPEYVTQSQEFRRTADMIAEAAKEKNISRATLGYVSMTVRCVECHSYMRKHRMELN</sequence>
<reference evidence="2 3" key="1">
    <citation type="submission" date="2024-02" db="EMBL/GenBank/DDBJ databases">
        <title>Rhodopirellula caenicola NBRC 110016.</title>
        <authorList>
            <person name="Ichikawa N."/>
            <person name="Katano-Makiyama Y."/>
            <person name="Hidaka K."/>
        </authorList>
    </citation>
    <scope>NUCLEOTIDE SEQUENCE [LARGE SCALE GENOMIC DNA]</scope>
    <source>
        <strain evidence="2 3">NBRC 110016</strain>
    </source>
</reference>
<keyword evidence="3" id="KW-1185">Reference proteome</keyword>
<dbReference type="Proteomes" id="UP001416858">
    <property type="component" value="Unassembled WGS sequence"/>
</dbReference>
<dbReference type="RefSeq" id="WP_345684501.1">
    <property type="nucleotide sequence ID" value="NZ_BAABRO010000006.1"/>
</dbReference>
<dbReference type="InterPro" id="IPR010980">
    <property type="entry name" value="Cyt_c/b562"/>
</dbReference>
<feature type="chain" id="PRO_5047358879" description="Secreted protein" evidence="1">
    <location>
        <begin position="21"/>
        <end position="137"/>
    </location>
</feature>
<evidence type="ECO:0000313" key="3">
    <source>
        <dbReference type="Proteomes" id="UP001416858"/>
    </source>
</evidence>
<organism evidence="2 3">
    <name type="scientific">Novipirellula caenicola</name>
    <dbReference type="NCBI Taxonomy" id="1536901"/>
    <lineage>
        <taxon>Bacteria</taxon>
        <taxon>Pseudomonadati</taxon>
        <taxon>Planctomycetota</taxon>
        <taxon>Planctomycetia</taxon>
        <taxon>Pirellulales</taxon>
        <taxon>Pirellulaceae</taxon>
        <taxon>Novipirellula</taxon>
    </lineage>
</organism>
<keyword evidence="1" id="KW-0732">Signal</keyword>
<gene>
    <name evidence="2" type="ORF">Rcae01_03106</name>
</gene>
<comment type="caution">
    <text evidence="2">The sequence shown here is derived from an EMBL/GenBank/DDBJ whole genome shotgun (WGS) entry which is preliminary data.</text>
</comment>
<proteinExistence type="predicted"/>
<name>A0ABP9VR54_9BACT</name>
<evidence type="ECO:0000256" key="1">
    <source>
        <dbReference type="SAM" id="SignalP"/>
    </source>
</evidence>
<evidence type="ECO:0008006" key="4">
    <source>
        <dbReference type="Google" id="ProtNLM"/>
    </source>
</evidence>
<dbReference type="EMBL" id="BAABRO010000006">
    <property type="protein sequence ID" value="GAA5507649.1"/>
    <property type="molecule type" value="Genomic_DNA"/>
</dbReference>
<feature type="signal peptide" evidence="1">
    <location>
        <begin position="1"/>
        <end position="20"/>
    </location>
</feature>
<protein>
    <recommendedName>
        <fullName evidence="4">Secreted protein</fullName>
    </recommendedName>
</protein>